<dbReference type="InterPro" id="IPR047343">
    <property type="entry name" value="RUSC1_2"/>
</dbReference>
<dbReference type="OMA" id="MKINHWG"/>
<dbReference type="CDD" id="cd17683">
    <property type="entry name" value="RUN_RUNDC1"/>
    <property type="match status" value="1"/>
</dbReference>
<dbReference type="AlphaFoldDB" id="A0A067QXZ9"/>
<feature type="domain" description="RUN" evidence="1">
    <location>
        <begin position="294"/>
        <end position="473"/>
    </location>
</feature>
<accession>A0A067QXZ9</accession>
<gene>
    <name evidence="2" type="ORF">L798_15633</name>
</gene>
<reference evidence="2 3" key="1">
    <citation type="journal article" date="2014" name="Nat. Commun.">
        <title>Molecular traces of alternative social organization in a termite genome.</title>
        <authorList>
            <person name="Terrapon N."/>
            <person name="Li C."/>
            <person name="Robertson H.M."/>
            <person name="Ji L."/>
            <person name="Meng X."/>
            <person name="Booth W."/>
            <person name="Chen Z."/>
            <person name="Childers C.P."/>
            <person name="Glastad K.M."/>
            <person name="Gokhale K."/>
            <person name="Gowin J."/>
            <person name="Gronenberg W."/>
            <person name="Hermansen R.A."/>
            <person name="Hu H."/>
            <person name="Hunt B.G."/>
            <person name="Huylmans A.K."/>
            <person name="Khalil S.M."/>
            <person name="Mitchell R.D."/>
            <person name="Munoz-Torres M.C."/>
            <person name="Mustard J.A."/>
            <person name="Pan H."/>
            <person name="Reese J.T."/>
            <person name="Scharf M.E."/>
            <person name="Sun F."/>
            <person name="Vogel H."/>
            <person name="Xiao J."/>
            <person name="Yang W."/>
            <person name="Yang Z."/>
            <person name="Yang Z."/>
            <person name="Zhou J."/>
            <person name="Zhu J."/>
            <person name="Brent C.S."/>
            <person name="Elsik C.G."/>
            <person name="Goodisman M.A."/>
            <person name="Liberles D.A."/>
            <person name="Roe R.M."/>
            <person name="Vargo E.L."/>
            <person name="Vilcinskas A."/>
            <person name="Wang J."/>
            <person name="Bornberg-Bauer E."/>
            <person name="Korb J."/>
            <person name="Zhang G."/>
            <person name="Liebig J."/>
        </authorList>
    </citation>
    <scope>NUCLEOTIDE SEQUENCE [LARGE SCALE GENOMIC DNA]</scope>
    <source>
        <tissue evidence="2">Whole organism</tissue>
    </source>
</reference>
<dbReference type="eggNOG" id="KOG3759">
    <property type="taxonomic scope" value="Eukaryota"/>
</dbReference>
<dbReference type="Pfam" id="PF26030">
    <property type="entry name" value="RUNDC1"/>
    <property type="match status" value="1"/>
</dbReference>
<protein>
    <submittedName>
        <fullName evidence="2">RUN domain-containing protein 1</fullName>
    </submittedName>
</protein>
<dbReference type="InterPro" id="IPR037213">
    <property type="entry name" value="Run_dom_sf"/>
</dbReference>
<dbReference type="InterPro" id="IPR058732">
    <property type="entry name" value="RUNDC1_M"/>
</dbReference>
<evidence type="ECO:0000313" key="2">
    <source>
        <dbReference type="EMBL" id="KDR09703.1"/>
    </source>
</evidence>
<dbReference type="Pfam" id="PF02759">
    <property type="entry name" value="RUN"/>
    <property type="match status" value="1"/>
</dbReference>
<dbReference type="STRING" id="136037.A0A067QXZ9"/>
<feature type="non-terminal residue" evidence="2">
    <location>
        <position position="1"/>
    </location>
</feature>
<dbReference type="PANTHER" id="PTHR15591:SF19">
    <property type="entry name" value="RUN DOMAIN-CONTAINING PROTEIN 1 ISOFORM X1"/>
    <property type="match status" value="1"/>
</dbReference>
<proteinExistence type="predicted"/>
<dbReference type="PANTHER" id="PTHR15591">
    <property type="entry name" value="RUN AND SH3 DOMAIN CONTAINING"/>
    <property type="match status" value="1"/>
</dbReference>
<dbReference type="InParanoid" id="A0A067QXZ9"/>
<dbReference type="Proteomes" id="UP000027135">
    <property type="component" value="Unassembled WGS sequence"/>
</dbReference>
<dbReference type="FunCoup" id="A0A067QXZ9">
    <property type="interactions" value="584"/>
</dbReference>
<organism evidence="2 3">
    <name type="scientific">Zootermopsis nevadensis</name>
    <name type="common">Dampwood termite</name>
    <dbReference type="NCBI Taxonomy" id="136037"/>
    <lineage>
        <taxon>Eukaryota</taxon>
        <taxon>Metazoa</taxon>
        <taxon>Ecdysozoa</taxon>
        <taxon>Arthropoda</taxon>
        <taxon>Hexapoda</taxon>
        <taxon>Insecta</taxon>
        <taxon>Pterygota</taxon>
        <taxon>Neoptera</taxon>
        <taxon>Polyneoptera</taxon>
        <taxon>Dictyoptera</taxon>
        <taxon>Blattodea</taxon>
        <taxon>Blattoidea</taxon>
        <taxon>Termitoidae</taxon>
        <taxon>Termopsidae</taxon>
        <taxon>Zootermopsis</taxon>
    </lineage>
</organism>
<dbReference type="Gene3D" id="1.20.58.900">
    <property type="match status" value="1"/>
</dbReference>
<sequence>VQFRLRQIVDAPPSEKENLLKELEAFAFRGIPELCDGKIKGLMTPSSNPDGEDLEEKMLAQRTKQKELITQLKNQLEDLEKYAYETGEAGLPQSVVMERQRVIIDQLKGKINLNVDDMDKLTVDDLRSQVDYAISQLVNPLKMKEHLVTQLKTQISDLERFIEFLQGDGTTERSMKHKECTCNCPVHGGLSSLTRRKFQNKNEDEIRAETINIMKKAATMLQIFAVAQFGCGSDHFKKNTLKKTMKANHWGDLRANLELAVECVIELASNPENTLDSDYTSDSEDAPVVLCNVKLTSAVRKQLALSIRDLMQHGLMPVGQSVSVVPFIGCFPQMNTSGKGMHAWELILKYYELKNGERYNSTPARKLSQSFNLDIVGGTAISNKQNLLGVIGNIITTHTQYKRSYDSHFKAFICAALNSKKLVPWLRLIFRCLSLLELYYQSWSYVAKTGFEDSFRSLERLSQCKFELPVDLAIRQFQNIKDAF</sequence>
<evidence type="ECO:0000313" key="3">
    <source>
        <dbReference type="Proteomes" id="UP000027135"/>
    </source>
</evidence>
<name>A0A067QXZ9_ZOONE</name>
<evidence type="ECO:0000259" key="1">
    <source>
        <dbReference type="PROSITE" id="PS50826"/>
    </source>
</evidence>
<dbReference type="SUPFAM" id="SSF140741">
    <property type="entry name" value="RUN domain-like"/>
    <property type="match status" value="1"/>
</dbReference>
<dbReference type="EMBL" id="KK853224">
    <property type="protein sequence ID" value="KDR09703.1"/>
    <property type="molecule type" value="Genomic_DNA"/>
</dbReference>
<dbReference type="InterPro" id="IPR004012">
    <property type="entry name" value="Run_dom"/>
</dbReference>
<dbReference type="SMART" id="SM00593">
    <property type="entry name" value="RUN"/>
    <property type="match status" value="1"/>
</dbReference>
<keyword evidence="3" id="KW-1185">Reference proteome</keyword>
<dbReference type="PROSITE" id="PS50826">
    <property type="entry name" value="RUN"/>
    <property type="match status" value="1"/>
</dbReference>